<dbReference type="PANTHER" id="PTHR42792">
    <property type="entry name" value="FLAGELLIN"/>
    <property type="match status" value="1"/>
</dbReference>
<evidence type="ECO:0000256" key="2">
    <source>
        <dbReference type="ARBA" id="ARBA00004613"/>
    </source>
</evidence>
<evidence type="ECO:0000259" key="6">
    <source>
        <dbReference type="Pfam" id="PF00669"/>
    </source>
</evidence>
<dbReference type="AlphaFoldDB" id="A0A1H6TJJ2"/>
<keyword evidence="7" id="KW-0282">Flagellum</keyword>
<dbReference type="OrthoDB" id="9796789at2"/>
<dbReference type="InterPro" id="IPR001029">
    <property type="entry name" value="Flagellin_N"/>
</dbReference>
<name>A0A1H6TJJ2_9GAMM</name>
<dbReference type="Gene3D" id="1.20.1330.10">
    <property type="entry name" value="f41 fragment of flagellin, N-terminal domain"/>
    <property type="match status" value="1"/>
</dbReference>
<dbReference type="PANTHER" id="PTHR42792:SF2">
    <property type="entry name" value="FLAGELLIN"/>
    <property type="match status" value="1"/>
</dbReference>
<feature type="domain" description="Flagellin N-terminal" evidence="6">
    <location>
        <begin position="5"/>
        <end position="144"/>
    </location>
</feature>
<keyword evidence="8" id="KW-1185">Reference proteome</keyword>
<dbReference type="PRINTS" id="PR00207">
    <property type="entry name" value="FLAGELLIN"/>
</dbReference>
<dbReference type="GO" id="GO:0009288">
    <property type="term" value="C:bacterial-type flagellum"/>
    <property type="evidence" value="ECO:0007669"/>
    <property type="project" value="UniProtKB-SubCell"/>
</dbReference>
<comment type="similarity">
    <text evidence="3">Belongs to the bacterial flagellin family.</text>
</comment>
<evidence type="ECO:0000256" key="4">
    <source>
        <dbReference type="ARBA" id="ARBA00022525"/>
    </source>
</evidence>
<accession>A0A1H6TJJ2</accession>
<gene>
    <name evidence="7" type="ORF">SAMN05421831_11035</name>
</gene>
<dbReference type="Gene3D" id="6.10.10.10">
    <property type="entry name" value="Flagellar export chaperone, C-terminal domain"/>
    <property type="match status" value="1"/>
</dbReference>
<sequence>MDSTINTNMPMPPALMQQGLNKIRPTSEVEVTFQRLSSGMRIRSAQEETQGFQVSTRLSPQVRDANSSIRNMNDAAGLAQTGLSGLKDVRNNLGDMYTLVKRTFGDATEAERVGYQEQFSKSLQAIDDIVNKTAFKGVKLLDGSLNAQINVNPQESFSFAISNMGTDTLGKQQGGTGGQALKEIDISTAEGAEKAFTAIANAMSSIDQATVGLGRLQNTSVSAQDTTFANTQGKQTPIRDTEFAPDPQITLRQQIIEQAQQAMSTQANQGRGTVMSLLS</sequence>
<evidence type="ECO:0000313" key="7">
    <source>
        <dbReference type="EMBL" id="SEI78354.1"/>
    </source>
</evidence>
<keyword evidence="5" id="KW-0975">Bacterial flagellum</keyword>
<dbReference type="Pfam" id="PF00669">
    <property type="entry name" value="Flagellin_N"/>
    <property type="match status" value="1"/>
</dbReference>
<evidence type="ECO:0000256" key="5">
    <source>
        <dbReference type="ARBA" id="ARBA00023143"/>
    </source>
</evidence>
<keyword evidence="7" id="KW-0966">Cell projection</keyword>
<comment type="subcellular location">
    <subcellularLocation>
        <location evidence="1">Bacterial flagellum</location>
    </subcellularLocation>
    <subcellularLocation>
        <location evidence="2">Secreted</location>
    </subcellularLocation>
</comment>
<keyword evidence="7" id="KW-0969">Cilium</keyword>
<evidence type="ECO:0000313" key="8">
    <source>
        <dbReference type="Proteomes" id="UP000242999"/>
    </source>
</evidence>
<dbReference type="SUPFAM" id="SSF64518">
    <property type="entry name" value="Phase 1 flagellin"/>
    <property type="match status" value="1"/>
</dbReference>
<evidence type="ECO:0000256" key="1">
    <source>
        <dbReference type="ARBA" id="ARBA00004365"/>
    </source>
</evidence>
<dbReference type="GO" id="GO:0005198">
    <property type="term" value="F:structural molecule activity"/>
    <property type="evidence" value="ECO:0007669"/>
    <property type="project" value="InterPro"/>
</dbReference>
<dbReference type="Proteomes" id="UP000242999">
    <property type="component" value="Unassembled WGS sequence"/>
</dbReference>
<protein>
    <submittedName>
        <fullName evidence="7">Flagellin</fullName>
    </submittedName>
</protein>
<keyword evidence="4" id="KW-0964">Secreted</keyword>
<reference evidence="8" key="1">
    <citation type="submission" date="2016-10" db="EMBL/GenBank/DDBJ databases">
        <authorList>
            <person name="Varghese N."/>
            <person name="Submissions S."/>
        </authorList>
    </citation>
    <scope>NUCLEOTIDE SEQUENCE [LARGE SCALE GENOMIC DNA]</scope>
    <source>
        <strain evidence="8">DSM 7165</strain>
    </source>
</reference>
<dbReference type="GO" id="GO:0005576">
    <property type="term" value="C:extracellular region"/>
    <property type="evidence" value="ECO:0007669"/>
    <property type="project" value="UniProtKB-SubCell"/>
</dbReference>
<dbReference type="InterPro" id="IPR001492">
    <property type="entry name" value="Flagellin"/>
</dbReference>
<proteinExistence type="inferred from homology"/>
<dbReference type="EMBL" id="FNYH01000010">
    <property type="protein sequence ID" value="SEI78354.1"/>
    <property type="molecule type" value="Genomic_DNA"/>
</dbReference>
<organism evidence="7 8">
    <name type="scientific">Allopseudospirillum japonicum</name>
    <dbReference type="NCBI Taxonomy" id="64971"/>
    <lineage>
        <taxon>Bacteria</taxon>
        <taxon>Pseudomonadati</taxon>
        <taxon>Pseudomonadota</taxon>
        <taxon>Gammaproteobacteria</taxon>
        <taxon>Oceanospirillales</taxon>
        <taxon>Oceanospirillaceae</taxon>
        <taxon>Allopseudospirillum</taxon>
    </lineage>
</organism>
<dbReference type="InterPro" id="IPR042187">
    <property type="entry name" value="Flagellin_C_sub2"/>
</dbReference>
<dbReference type="RefSeq" id="WP_093311005.1">
    <property type="nucleotide sequence ID" value="NZ_FNYH01000010.1"/>
</dbReference>
<evidence type="ECO:0000256" key="3">
    <source>
        <dbReference type="ARBA" id="ARBA00005709"/>
    </source>
</evidence>
<dbReference type="STRING" id="64971.SAMN05421831_11035"/>